<dbReference type="PRINTS" id="PR00413">
    <property type="entry name" value="HADHALOGNASE"/>
</dbReference>
<dbReference type="PANTHER" id="PTHR46649">
    <property type="match status" value="1"/>
</dbReference>
<dbReference type="SFLD" id="SFLDG01129">
    <property type="entry name" value="C1.5:_HAD__Beta-PGM__Phosphata"/>
    <property type="match status" value="1"/>
</dbReference>
<dbReference type="Gene3D" id="3.40.50.1000">
    <property type="entry name" value="HAD superfamily/HAD-like"/>
    <property type="match status" value="1"/>
</dbReference>
<name>A0A9X3T9T6_9ACTN</name>
<dbReference type="SUPFAM" id="SSF56784">
    <property type="entry name" value="HAD-like"/>
    <property type="match status" value="1"/>
</dbReference>
<accession>A0A9X3T9T6</accession>
<dbReference type="Pfam" id="PF00702">
    <property type="entry name" value="Hydrolase"/>
    <property type="match status" value="1"/>
</dbReference>
<dbReference type="AlphaFoldDB" id="A0A9X3T9T6"/>
<evidence type="ECO:0000256" key="1">
    <source>
        <dbReference type="SAM" id="MobiDB-lite"/>
    </source>
</evidence>
<dbReference type="Proteomes" id="UP001145799">
    <property type="component" value="Unassembled WGS sequence"/>
</dbReference>
<evidence type="ECO:0000313" key="2">
    <source>
        <dbReference type="EMBL" id="MDA1386878.1"/>
    </source>
</evidence>
<dbReference type="PANTHER" id="PTHR46649:SF4">
    <property type="entry name" value="HALOACID DEHALOGENASE-LIKE HYDROLASE (HAD) SUPERFAMILY PROTEIN"/>
    <property type="match status" value="1"/>
</dbReference>
<dbReference type="InterPro" id="IPR023214">
    <property type="entry name" value="HAD_sf"/>
</dbReference>
<dbReference type="InterPro" id="IPR006439">
    <property type="entry name" value="HAD-SF_hydro_IA"/>
</dbReference>
<evidence type="ECO:0000313" key="3">
    <source>
        <dbReference type="Proteomes" id="UP001145799"/>
    </source>
</evidence>
<gene>
    <name evidence="2" type="ORF">O2L01_17900</name>
</gene>
<dbReference type="NCBIfam" id="TIGR01549">
    <property type="entry name" value="HAD-SF-IA-v1"/>
    <property type="match status" value="1"/>
</dbReference>
<proteinExistence type="predicted"/>
<organism evidence="2 3">
    <name type="scientific">Glycomyces lechevalierae</name>
    <dbReference type="NCBI Taxonomy" id="256034"/>
    <lineage>
        <taxon>Bacteria</taxon>
        <taxon>Bacillati</taxon>
        <taxon>Actinomycetota</taxon>
        <taxon>Actinomycetes</taxon>
        <taxon>Glycomycetales</taxon>
        <taxon>Glycomycetaceae</taxon>
        <taxon>Glycomyces</taxon>
    </lineage>
</organism>
<dbReference type="SFLD" id="SFLDS00003">
    <property type="entry name" value="Haloacid_Dehalogenase"/>
    <property type="match status" value="1"/>
</dbReference>
<keyword evidence="2" id="KW-0378">Hydrolase</keyword>
<feature type="region of interest" description="Disordered" evidence="1">
    <location>
        <begin position="14"/>
        <end position="39"/>
    </location>
</feature>
<dbReference type="EMBL" id="JAPZVQ010000012">
    <property type="protein sequence ID" value="MDA1386878.1"/>
    <property type="molecule type" value="Genomic_DNA"/>
</dbReference>
<sequence>MALGRGAVVGVRHVGGNHGLNTSLPPRQEHSGNAGSAPGCDDAYTAGYRPFVHRDSSPGDDDAGRGGVDAVLFDFHGTLAQLEPLTRSVSLAAESCGRRLDPLAVTALADAIGAQGWLGSGMEPRVRPDFADAWADRDLDEEAHREAFTALAAQAHGVFEGLAEALYDRMASPEGWVAFADTIGTLVSLKAQGYPIALVSNIGFDARPILRRLGIDRFIDEWVLSYEVGYCKPDEKIFYAACHALDVEPGRALMVGDSMADAGAARIGARCFLLPHAEAGRIVGLDAVLRLVRSGC</sequence>
<reference evidence="2" key="1">
    <citation type="submission" date="2022-12" db="EMBL/GenBank/DDBJ databases">
        <title>Gycomyces niveus sp.nov., a novel actinomycete isolated from soil in Shouguang.</title>
        <authorList>
            <person name="Yang X."/>
        </authorList>
    </citation>
    <scope>NUCLEOTIDE SEQUENCE</scope>
    <source>
        <strain evidence="2">DSM 44724</strain>
    </source>
</reference>
<dbReference type="InterPro" id="IPR036412">
    <property type="entry name" value="HAD-like_sf"/>
</dbReference>
<protein>
    <submittedName>
        <fullName evidence="2">HAD family hydrolase</fullName>
    </submittedName>
</protein>
<comment type="caution">
    <text evidence="2">The sequence shown here is derived from an EMBL/GenBank/DDBJ whole genome shotgun (WGS) entry which is preliminary data.</text>
</comment>
<dbReference type="GO" id="GO:0016787">
    <property type="term" value="F:hydrolase activity"/>
    <property type="evidence" value="ECO:0007669"/>
    <property type="project" value="UniProtKB-KW"/>
</dbReference>